<feature type="domain" description="Reverse transcriptase" evidence="2">
    <location>
        <begin position="746"/>
        <end position="907"/>
    </location>
</feature>
<evidence type="ECO:0000313" key="3">
    <source>
        <dbReference type="EMBL" id="VFQ71647.1"/>
    </source>
</evidence>
<evidence type="ECO:0000313" key="4">
    <source>
        <dbReference type="Proteomes" id="UP000595140"/>
    </source>
</evidence>
<dbReference type="InterPro" id="IPR036691">
    <property type="entry name" value="Endo/exonu/phosph_ase_sf"/>
</dbReference>
<dbReference type="EMBL" id="OOIL02001046">
    <property type="protein sequence ID" value="VFQ71647.1"/>
    <property type="molecule type" value="Genomic_DNA"/>
</dbReference>
<reference evidence="3 4" key="1">
    <citation type="submission" date="2018-04" db="EMBL/GenBank/DDBJ databases">
        <authorList>
            <person name="Vogel A."/>
        </authorList>
    </citation>
    <scope>NUCLEOTIDE SEQUENCE [LARGE SCALE GENOMIC DNA]</scope>
</reference>
<protein>
    <recommendedName>
        <fullName evidence="2">Reverse transcriptase domain-containing protein</fullName>
    </recommendedName>
</protein>
<dbReference type="GO" id="GO:0003824">
    <property type="term" value="F:catalytic activity"/>
    <property type="evidence" value="ECO:0007669"/>
    <property type="project" value="InterPro"/>
</dbReference>
<dbReference type="Proteomes" id="UP000595140">
    <property type="component" value="Unassembled WGS sequence"/>
</dbReference>
<dbReference type="Pfam" id="PF00078">
    <property type="entry name" value="RVT_1"/>
    <property type="match status" value="1"/>
</dbReference>
<dbReference type="InterPro" id="IPR005135">
    <property type="entry name" value="Endo/exonuclease/phosphatase"/>
</dbReference>
<evidence type="ECO:0000259" key="2">
    <source>
        <dbReference type="PROSITE" id="PS50878"/>
    </source>
</evidence>
<sequence length="907" mass="103585">MRNNVVLFIFKAEADYVRFLRKQKWYVGSALLHVCKWNKNCHINLDSPVVPIWVTFISLPLHLISFQALFTIASAIGRPIQLDERTSKLDRGIEARVLLERDISIPFPDSIHVRLGDRDITVPCQWEEGHAFCNRCRKLGHSDCTPVQQPTGKTPSGKGKLDEQGDNRALSWTIVKGKNKERPNKIPSHGLQSKMKWVRKEKISTTATSQNQFHLLDQHLEPFSGQSQCLFDSYDPLTSEVQAIDRVTLLEGLHDSNGNPSNHVFPSLSEAKEYTRRMKINKSPGPKAKETPFSYKAMDDCLFKSPEIGLGILLEPLQAEGTRKNIDSLNNKLWVFWKGDRFKLLSFQEFGQMYTCHFWDNNLSTKCSITSIYGKHTGSQRKELWKDISDNVISDHLWILGGDFNAICSLEEHQGLTTPTLADITDFKDCIEAIPLICPAFEGGIFTWSGVRSRGRIWRRLDRALVNPLTMNHFLEINMKHLSKTSSDHKPILLQCQLEDFKGAKPFRCQDFWFTHNNFLKVVKDNWTQQRMIGGMRGLVIKLKGLKATLKNWSRETFGDIFEAVKEAEFKAMKAQEEYEENPVDILRSIANKAQADLIVATNRETLFWKQKANIKWMELGDQNSSFFHSYVKSRRSNLKIRSITDGNGRKKMEVEEIRKAAEDYFKEVFSTHKEVHAHHILEYIPNLITPEDNFMMGRIPDEAEIQKAVWDLSPTSSAGPDGFNGSFFRVCWSIIKEDVIKATQEFFLGVPIPMAFGSTLITLIPKKKVCKHFSDYRPISLSTFMSKINSRILASRLQTLLSKLISKEQAGFQKGMGVDDHILMTCEMVHNLDKHCDSGNAIIKLDMAKAFDKIEWSVLKGVLKRFGFSQSVQDLLLANLIGTHISILINGCPTEEEATWFLFNGE</sequence>
<keyword evidence="4" id="KW-1185">Reference proteome</keyword>
<feature type="compositionally biased region" description="Polar residues" evidence="1">
    <location>
        <begin position="145"/>
        <end position="154"/>
    </location>
</feature>
<evidence type="ECO:0000256" key="1">
    <source>
        <dbReference type="SAM" id="MobiDB-lite"/>
    </source>
</evidence>
<dbReference type="PROSITE" id="PS50878">
    <property type="entry name" value="RT_POL"/>
    <property type="match status" value="1"/>
</dbReference>
<name>A0A484L5N2_9ASTE</name>
<gene>
    <name evidence="3" type="ORF">CCAM_LOCUS13423</name>
</gene>
<dbReference type="OrthoDB" id="415347at2759"/>
<dbReference type="Pfam" id="PF03372">
    <property type="entry name" value="Exo_endo_phos"/>
    <property type="match status" value="1"/>
</dbReference>
<feature type="region of interest" description="Disordered" evidence="1">
    <location>
        <begin position="144"/>
        <end position="164"/>
    </location>
</feature>
<proteinExistence type="predicted"/>
<dbReference type="Gene3D" id="3.60.10.10">
    <property type="entry name" value="Endonuclease/exonuclease/phosphatase"/>
    <property type="match status" value="1"/>
</dbReference>
<dbReference type="SUPFAM" id="SSF56219">
    <property type="entry name" value="DNase I-like"/>
    <property type="match status" value="1"/>
</dbReference>
<dbReference type="PANTHER" id="PTHR31286">
    <property type="entry name" value="GLYCINE-RICH CELL WALL STRUCTURAL PROTEIN 1.8-LIKE"/>
    <property type="match status" value="1"/>
</dbReference>
<dbReference type="InterPro" id="IPR040256">
    <property type="entry name" value="At4g02000-like"/>
</dbReference>
<organism evidence="3 4">
    <name type="scientific">Cuscuta campestris</name>
    <dbReference type="NCBI Taxonomy" id="132261"/>
    <lineage>
        <taxon>Eukaryota</taxon>
        <taxon>Viridiplantae</taxon>
        <taxon>Streptophyta</taxon>
        <taxon>Embryophyta</taxon>
        <taxon>Tracheophyta</taxon>
        <taxon>Spermatophyta</taxon>
        <taxon>Magnoliopsida</taxon>
        <taxon>eudicotyledons</taxon>
        <taxon>Gunneridae</taxon>
        <taxon>Pentapetalae</taxon>
        <taxon>asterids</taxon>
        <taxon>lamiids</taxon>
        <taxon>Solanales</taxon>
        <taxon>Convolvulaceae</taxon>
        <taxon>Cuscuteae</taxon>
        <taxon>Cuscuta</taxon>
        <taxon>Cuscuta subgen. Grammica</taxon>
        <taxon>Cuscuta sect. Cleistogrammica</taxon>
    </lineage>
</organism>
<dbReference type="PANTHER" id="PTHR31286:SF180">
    <property type="entry name" value="OS10G0362600 PROTEIN"/>
    <property type="match status" value="1"/>
</dbReference>
<dbReference type="AlphaFoldDB" id="A0A484L5N2"/>
<dbReference type="InterPro" id="IPR000477">
    <property type="entry name" value="RT_dom"/>
</dbReference>
<accession>A0A484L5N2</accession>